<accession>A0A396IJ50</accession>
<dbReference type="Gramene" id="rna27763">
    <property type="protein sequence ID" value="RHN64891.1"/>
    <property type="gene ID" value="gene27763"/>
</dbReference>
<gene>
    <name evidence="1" type="ORF">MtrunA17_Chr4g0073981</name>
</gene>
<evidence type="ECO:0000313" key="1">
    <source>
        <dbReference type="EMBL" id="RHN64891.1"/>
    </source>
</evidence>
<comment type="caution">
    <text evidence="1">The sequence shown here is derived from an EMBL/GenBank/DDBJ whole genome shotgun (WGS) entry which is preliminary data.</text>
</comment>
<dbReference type="AlphaFoldDB" id="A0A396IJ50"/>
<proteinExistence type="predicted"/>
<name>A0A396IJ50_MEDTR</name>
<sequence length="130" mass="14788">MNMRQVGMISRIGIYLLLVNLMKKLLIICSVSLDNTNSHPLFIQVWNWKSSTCLCVVLWKIDHGSLLTNVVRAHRNMTSDDAHVLETTGISTSRKTTMLGWSGILILRMLVSTFNPYNWSTFFGVSLWAI</sequence>
<dbReference type="Proteomes" id="UP000265566">
    <property type="component" value="Chromosome 4"/>
</dbReference>
<reference evidence="1" key="1">
    <citation type="journal article" date="2018" name="Nat. Plants">
        <title>Whole-genome landscape of Medicago truncatula symbiotic genes.</title>
        <authorList>
            <person name="Pecrix Y."/>
            <person name="Gamas P."/>
            <person name="Carrere S."/>
        </authorList>
    </citation>
    <scope>NUCLEOTIDE SEQUENCE</scope>
    <source>
        <tissue evidence="1">Leaves</tissue>
    </source>
</reference>
<organism evidence="1">
    <name type="scientific">Medicago truncatula</name>
    <name type="common">Barrel medic</name>
    <name type="synonym">Medicago tribuloides</name>
    <dbReference type="NCBI Taxonomy" id="3880"/>
    <lineage>
        <taxon>Eukaryota</taxon>
        <taxon>Viridiplantae</taxon>
        <taxon>Streptophyta</taxon>
        <taxon>Embryophyta</taxon>
        <taxon>Tracheophyta</taxon>
        <taxon>Spermatophyta</taxon>
        <taxon>Magnoliopsida</taxon>
        <taxon>eudicotyledons</taxon>
        <taxon>Gunneridae</taxon>
        <taxon>Pentapetalae</taxon>
        <taxon>rosids</taxon>
        <taxon>fabids</taxon>
        <taxon>Fabales</taxon>
        <taxon>Fabaceae</taxon>
        <taxon>Papilionoideae</taxon>
        <taxon>50 kb inversion clade</taxon>
        <taxon>NPAAA clade</taxon>
        <taxon>Hologalegina</taxon>
        <taxon>IRL clade</taxon>
        <taxon>Trifolieae</taxon>
        <taxon>Medicago</taxon>
    </lineage>
</organism>
<protein>
    <submittedName>
        <fullName evidence="1">Uncharacterized protein</fullName>
    </submittedName>
</protein>
<dbReference type="EMBL" id="PSQE01000004">
    <property type="protein sequence ID" value="RHN64891.1"/>
    <property type="molecule type" value="Genomic_DNA"/>
</dbReference>